<evidence type="ECO:0000313" key="10">
    <source>
        <dbReference type="EMBL" id="AEW04785.1"/>
    </source>
</evidence>
<evidence type="ECO:0000256" key="5">
    <source>
        <dbReference type="ARBA" id="ARBA00022692"/>
    </source>
</evidence>
<evidence type="ECO:0000256" key="4">
    <source>
        <dbReference type="ARBA" id="ARBA00022679"/>
    </source>
</evidence>
<dbReference type="GO" id="GO:0042371">
    <property type="term" value="P:vitamin K biosynthetic process"/>
    <property type="evidence" value="ECO:0007669"/>
    <property type="project" value="TreeGrafter"/>
</dbReference>
<keyword evidence="5 8" id="KW-0812">Transmembrane</keyword>
<dbReference type="GO" id="GO:0005886">
    <property type="term" value="C:plasma membrane"/>
    <property type="evidence" value="ECO:0007669"/>
    <property type="project" value="UniProtKB-SubCell"/>
</dbReference>
<dbReference type="HOGENOM" id="CLU_043611_3_0_9"/>
<dbReference type="GO" id="GO:0009234">
    <property type="term" value="P:menaquinone biosynthetic process"/>
    <property type="evidence" value="ECO:0007669"/>
    <property type="project" value="UniProtKB-UniRule"/>
</dbReference>
<comment type="pathway">
    <text evidence="8">Quinol/quinone metabolism; menaquinone biosynthesis; menaquinol from 1,4-dihydroxy-2-naphthoate: step 1/2.</text>
</comment>
<protein>
    <recommendedName>
        <fullName evidence="8 9">1,4-dihydroxy-2-naphthoate octaprenyltransferase</fullName>
        <shortName evidence="8">DHNA-octaprenyltransferase</shortName>
        <ecNumber evidence="8 9">2.5.1.74</ecNumber>
    </recommendedName>
</protein>
<organism evidence="10 11">
    <name type="scientific">Sulfobacillus acidophilus (strain ATCC 700253 / DSM 10332 / NAL)</name>
    <dbReference type="NCBI Taxonomy" id="679936"/>
    <lineage>
        <taxon>Bacteria</taxon>
        <taxon>Bacillati</taxon>
        <taxon>Bacillota</taxon>
        <taxon>Clostridia</taxon>
        <taxon>Eubacteriales</taxon>
        <taxon>Clostridiales Family XVII. Incertae Sedis</taxon>
        <taxon>Sulfobacillus</taxon>
    </lineage>
</organism>
<evidence type="ECO:0000256" key="2">
    <source>
        <dbReference type="ARBA" id="ARBA00022428"/>
    </source>
</evidence>
<dbReference type="InterPro" id="IPR044878">
    <property type="entry name" value="UbiA_sf"/>
</dbReference>
<dbReference type="PIRSF" id="PIRSF005355">
    <property type="entry name" value="UBIAD1"/>
    <property type="match status" value="1"/>
</dbReference>
<dbReference type="UniPathway" id="UPA00079">
    <property type="reaction ID" value="UER00168"/>
</dbReference>
<dbReference type="HAMAP" id="MF_01937">
    <property type="entry name" value="MenA_1"/>
    <property type="match status" value="1"/>
</dbReference>
<dbReference type="InterPro" id="IPR026046">
    <property type="entry name" value="UBIAD1"/>
</dbReference>
<evidence type="ECO:0000313" key="11">
    <source>
        <dbReference type="Proteomes" id="UP000005439"/>
    </source>
</evidence>
<comment type="catalytic activity">
    <reaction evidence="8">
        <text>an all-trans-polyprenyl diphosphate + 1,4-dihydroxy-2-naphthoate + H(+) = a 2-demethylmenaquinol + CO2 + diphosphate</text>
        <dbReference type="Rhea" id="RHEA:26478"/>
        <dbReference type="Rhea" id="RHEA-COMP:9563"/>
        <dbReference type="Rhea" id="RHEA-COMP:9564"/>
        <dbReference type="ChEBI" id="CHEBI:11173"/>
        <dbReference type="ChEBI" id="CHEBI:15378"/>
        <dbReference type="ChEBI" id="CHEBI:16526"/>
        <dbReference type="ChEBI" id="CHEBI:33019"/>
        <dbReference type="ChEBI" id="CHEBI:55437"/>
        <dbReference type="ChEBI" id="CHEBI:58914"/>
        <dbReference type="EC" id="2.5.1.74"/>
    </reaction>
</comment>
<name>G8TVU1_SULAD</name>
<evidence type="ECO:0000256" key="9">
    <source>
        <dbReference type="NCBIfam" id="TIGR00751"/>
    </source>
</evidence>
<keyword evidence="7 8" id="KW-0472">Membrane</keyword>
<dbReference type="AlphaFoldDB" id="G8TVU1"/>
<dbReference type="InterPro" id="IPR000537">
    <property type="entry name" value="UbiA_prenyltransferase"/>
</dbReference>
<comment type="function">
    <text evidence="8">Conversion of 1,4-dihydroxy-2-naphthoate (DHNA) to demethylmenaquinone (DMK).</text>
</comment>
<gene>
    <name evidence="8" type="primary">menA</name>
    <name evidence="10" type="ordered locus">Sulac_1288</name>
</gene>
<keyword evidence="3 8" id="KW-1003">Cell membrane</keyword>
<evidence type="ECO:0000256" key="7">
    <source>
        <dbReference type="ARBA" id="ARBA00023136"/>
    </source>
</evidence>
<feature type="transmembrane region" description="Helical" evidence="8">
    <location>
        <begin position="89"/>
        <end position="108"/>
    </location>
</feature>
<feature type="transmembrane region" description="Helical" evidence="8">
    <location>
        <begin position="212"/>
        <end position="233"/>
    </location>
</feature>
<evidence type="ECO:0000256" key="6">
    <source>
        <dbReference type="ARBA" id="ARBA00022989"/>
    </source>
</evidence>
<dbReference type="PATRIC" id="fig|679936.5.peg.1351"/>
<dbReference type="Proteomes" id="UP000005439">
    <property type="component" value="Chromosome"/>
</dbReference>
<comment type="similarity">
    <text evidence="8">Belongs to the MenA family. Type 1 subfamily.</text>
</comment>
<feature type="transmembrane region" description="Helical" evidence="8">
    <location>
        <begin position="12"/>
        <end position="31"/>
    </location>
</feature>
<reference evidence="11" key="1">
    <citation type="submission" date="2011-12" db="EMBL/GenBank/DDBJ databases">
        <title>The complete genome of chromosome of Sulfobacillus acidophilus DSM 10332.</title>
        <authorList>
            <person name="Lucas S."/>
            <person name="Han J."/>
            <person name="Lapidus A."/>
            <person name="Bruce D."/>
            <person name="Goodwin L."/>
            <person name="Pitluck S."/>
            <person name="Peters L."/>
            <person name="Kyrpides N."/>
            <person name="Mavromatis K."/>
            <person name="Ivanova N."/>
            <person name="Mikhailova N."/>
            <person name="Chertkov O."/>
            <person name="Saunders E."/>
            <person name="Detter J.C."/>
            <person name="Tapia R."/>
            <person name="Han C."/>
            <person name="Land M."/>
            <person name="Hauser L."/>
            <person name="Markowitz V."/>
            <person name="Cheng J.-F."/>
            <person name="Hugenholtz P."/>
            <person name="Woyke T."/>
            <person name="Wu D."/>
            <person name="Pukall R."/>
            <person name="Gehrich-Schroeter G."/>
            <person name="Schneider S."/>
            <person name="Klenk H.-P."/>
            <person name="Eisen J.A."/>
        </authorList>
    </citation>
    <scope>NUCLEOTIDE SEQUENCE [LARGE SCALE GENOMIC DNA]</scope>
    <source>
        <strain evidence="11">ATCC 700253 / DSM 10332 / NAL</strain>
    </source>
</reference>
<dbReference type="PANTHER" id="PTHR13929:SF0">
    <property type="entry name" value="UBIA PRENYLTRANSFERASE DOMAIN-CONTAINING PROTEIN 1"/>
    <property type="match status" value="1"/>
</dbReference>
<feature type="transmembrane region" description="Helical" evidence="8">
    <location>
        <begin position="169"/>
        <end position="191"/>
    </location>
</feature>
<dbReference type="CDD" id="cd13962">
    <property type="entry name" value="PT_UbiA_UBIAD1"/>
    <property type="match status" value="1"/>
</dbReference>
<proteinExistence type="inferred from homology"/>
<dbReference type="GO" id="GO:0046428">
    <property type="term" value="F:1,4-dihydroxy-2-naphthoate polyprenyltransferase activity"/>
    <property type="evidence" value="ECO:0007669"/>
    <property type="project" value="UniProtKB-UniRule"/>
</dbReference>
<keyword evidence="4 8" id="KW-0808">Transferase</keyword>
<keyword evidence="6 8" id="KW-1133">Transmembrane helix</keyword>
<dbReference type="InterPro" id="IPR004657">
    <property type="entry name" value="MenA"/>
</dbReference>
<dbReference type="NCBIfam" id="TIGR00751">
    <property type="entry name" value="menA"/>
    <property type="match status" value="1"/>
</dbReference>
<evidence type="ECO:0000256" key="3">
    <source>
        <dbReference type="ARBA" id="ARBA00022475"/>
    </source>
</evidence>
<dbReference type="STRING" id="679936.Sulac_1288"/>
<dbReference type="EMBL" id="CP003179">
    <property type="protein sequence ID" value="AEW04785.1"/>
    <property type="molecule type" value="Genomic_DNA"/>
</dbReference>
<dbReference type="Pfam" id="PF01040">
    <property type="entry name" value="UbiA"/>
    <property type="match status" value="1"/>
</dbReference>
<accession>G8TVU1</accession>
<comment type="subcellular location">
    <subcellularLocation>
        <location evidence="8">Cell membrane</location>
        <topology evidence="8">Multi-pass membrane protein</topology>
    </subcellularLocation>
    <subcellularLocation>
        <location evidence="1">Membrane</location>
        <topology evidence="1">Multi-pass membrane protein</topology>
    </subcellularLocation>
</comment>
<dbReference type="EC" id="2.5.1.74" evidence="8 9"/>
<keyword evidence="2 8" id="KW-0474">Menaquinone biosynthesis</keyword>
<feature type="transmembrane region" description="Helical" evidence="8">
    <location>
        <begin position="114"/>
        <end position="132"/>
    </location>
</feature>
<dbReference type="Gene3D" id="1.10.357.140">
    <property type="entry name" value="UbiA prenyltransferase"/>
    <property type="match status" value="1"/>
</dbReference>
<keyword evidence="11" id="KW-1185">Reference proteome</keyword>
<sequence length="290" mass="30611">MTAHAFFRVSRPPTLAATVVPILVGGALAWISGHVVWWAWIDIVLIGFAMQIGANMLNEYYDYVKGLDKPESLGIGGIIVSGEVAAPTVLRWAIGCYATALGLGLLLVIFRNPWLLLMGILAIGAGFLYAGGPFPISATPFGEFVVFLIMGPLEVTATELAALGHITPAAWVASIPVGFLVASILLGNNLRDRLQDGEYGRRTIPVVLGESGGLRVLTLVVVAAFVSTILAVISGHLPPSTLIVLLAVPLASSTIRSLTTPDGLKRAVPVMGRLHIVFGLLLSLGIILHR</sequence>
<reference evidence="10 11" key="2">
    <citation type="journal article" date="2012" name="Stand. Genomic Sci.">
        <title>Complete genome sequence of the moderately thermophilic mineral-sulfide-oxidizing firmicute Sulfobacillus acidophilus type strain (NAL(T)).</title>
        <authorList>
            <person name="Anderson I."/>
            <person name="Chertkov O."/>
            <person name="Chen A."/>
            <person name="Saunders E."/>
            <person name="Lapidus A."/>
            <person name="Nolan M."/>
            <person name="Lucas S."/>
            <person name="Hammon N."/>
            <person name="Deshpande S."/>
            <person name="Cheng J.F."/>
            <person name="Han C."/>
            <person name="Tapia R."/>
            <person name="Goodwin L.A."/>
            <person name="Pitluck S."/>
            <person name="Liolios K."/>
            <person name="Pagani I."/>
            <person name="Ivanova N."/>
            <person name="Mikhailova N."/>
            <person name="Pati A."/>
            <person name="Palaniappan K."/>
            <person name="Land M."/>
            <person name="Pan C."/>
            <person name="Rohde M."/>
            <person name="Pukall R."/>
            <person name="Goker M."/>
            <person name="Detter J.C."/>
            <person name="Woyke T."/>
            <person name="Bristow J."/>
            <person name="Eisen J.A."/>
            <person name="Markowitz V."/>
            <person name="Hugenholtz P."/>
            <person name="Kyrpides N.C."/>
            <person name="Klenk H.P."/>
            <person name="Mavromatis K."/>
        </authorList>
    </citation>
    <scope>NUCLEOTIDE SEQUENCE [LARGE SCALE GENOMIC DNA]</scope>
    <source>
        <strain evidence="11">ATCC 700253 / DSM 10332 / NAL</strain>
    </source>
</reference>
<evidence type="ECO:0000256" key="8">
    <source>
        <dbReference type="HAMAP-Rule" id="MF_01937"/>
    </source>
</evidence>
<feature type="transmembrane region" description="Helical" evidence="8">
    <location>
        <begin position="270"/>
        <end position="288"/>
    </location>
</feature>
<evidence type="ECO:0000256" key="1">
    <source>
        <dbReference type="ARBA" id="ARBA00004141"/>
    </source>
</evidence>
<dbReference type="KEGG" id="sap:Sulac_1288"/>
<dbReference type="PANTHER" id="PTHR13929">
    <property type="entry name" value="1,4-DIHYDROXY-2-NAPHTHOATE OCTAPRENYLTRANSFERASE"/>
    <property type="match status" value="1"/>
</dbReference>